<dbReference type="HOGENOM" id="CLU_011540_4_1_7"/>
<dbReference type="Proteomes" id="UP000008825">
    <property type="component" value="Chromosome"/>
</dbReference>
<dbReference type="InterPro" id="IPR051454">
    <property type="entry name" value="RNA/ubiquinone_mod_enzymes"/>
</dbReference>
<sequence length="792" mass="87990">MPMKEKKIVVNKPELLSPAGSLEAFFAAMEKGADAVYAGLRDFSARAKAKNFTLAQMERMTAYAHSLGKKTYVTINTLVKESELPLLIDNLAALEAMRVDGVILQDMAVARLAREFFPGIPLHASTQMTIHNSLGVRQLEELGFERVVLARELHIDEIKSIVASSKAEIECFIHGALCFSFSGQCYFSSFLGGHSGNRGRCAQPCRRQYKHKGKEGYYLSTNDFSSIEMIPQLIEAGVASLKIEGRMKSAEYVASVIGAYRMVLDAPQGSYDAAVAEAKALLKLSFGRVPTKGFLASHNPTDISTPSIKGATGRYLGDIREMRGNRISFDTRDRLHVGDRIRVQPKSDMAGRAFTIKELYLGGKKVMNVKENTLVSTPSPFPFKLGDSVFKVSSETAFTMSENACLKRLEGAKGDSIPCMLKLSHQDQSLRIEAEVLGQRFATEFELGPLEPSRSSDMEGVLKAQFSKSGDTQFTLASLSAPDFPAIMIPPPRLKEIRRNFYAWLAEASVGALKQRSASGRTEALASLVRQKSAPFRGKEELAVKIEQVRDWHELHRDLVDTVVLPVSKANMHQFQGFARKLKGSEDKVIWQLPFIIFEAELQFYRDAVEMIIRGGFKRFELTNLSQFQFFKGTDAELNTDYRLFSLNSQALLSWQELGVKRATLYMEDDRANMGQLLASDLKIERGVLLYAPVPVITSKIAIKEIKGDAPLASDRGDLYSVKVKDHLTVVSAQTPFALTQYRSELRQMGCGSFLLDLSQLQPEERERALEAYRKGVAVHAASEFNYSAGLV</sequence>
<dbReference type="eggNOG" id="COG0826">
    <property type="taxonomic scope" value="Bacteria"/>
</dbReference>
<evidence type="ECO:0000313" key="2">
    <source>
        <dbReference type="EMBL" id="ACH40544.1"/>
    </source>
</evidence>
<dbReference type="AlphaFoldDB" id="B5EC88"/>
<evidence type="ECO:0000313" key="3">
    <source>
        <dbReference type="Proteomes" id="UP000008825"/>
    </source>
</evidence>
<dbReference type="Pfam" id="PF01136">
    <property type="entry name" value="Peptidase_U32"/>
    <property type="match status" value="1"/>
</dbReference>
<reference evidence="2 3" key="2">
    <citation type="journal article" date="2010" name="BMC Genomics">
        <title>The genome of Geobacter bemidjiensis, exemplar for the subsurface clade of Geobacter species that predominate in Fe(III)-reducing subsurface environments.</title>
        <authorList>
            <person name="Aklujkar M."/>
            <person name="Young N.D."/>
            <person name="Holmes D."/>
            <person name="Chavan M."/>
            <person name="Risso C."/>
            <person name="Kiss H.E."/>
            <person name="Han C.S."/>
            <person name="Land M.L."/>
            <person name="Lovley D.R."/>
        </authorList>
    </citation>
    <scope>NUCLEOTIDE SEQUENCE [LARGE SCALE GENOMIC DNA]</scope>
    <source>
        <strain evidence="3">ATCC BAA-1014 / DSM 16622 / JCM 12645 / Bem</strain>
    </source>
</reference>
<dbReference type="STRING" id="404380.Gbem_3552"/>
<reference evidence="2 3" key="1">
    <citation type="submission" date="2008-07" db="EMBL/GenBank/DDBJ databases">
        <title>Complete sequence of Geobacter bemidjiensis BEM.</title>
        <authorList>
            <consortium name="US DOE Joint Genome Institute"/>
            <person name="Lucas S."/>
            <person name="Copeland A."/>
            <person name="Lapidus A."/>
            <person name="Glavina del Rio T."/>
            <person name="Dalin E."/>
            <person name="Tice H."/>
            <person name="Bruce D."/>
            <person name="Goodwin L."/>
            <person name="Pitluck S."/>
            <person name="Kiss H."/>
            <person name="Brettin T."/>
            <person name="Detter J.C."/>
            <person name="Han C."/>
            <person name="Kuske C.R."/>
            <person name="Schmutz J."/>
            <person name="Larimer F."/>
            <person name="Land M."/>
            <person name="Hauser L."/>
            <person name="Kyrpides N."/>
            <person name="Lykidis A."/>
            <person name="Lovley D."/>
            <person name="Richardson P."/>
        </authorList>
    </citation>
    <scope>NUCLEOTIDE SEQUENCE [LARGE SCALE GENOMIC DNA]</scope>
    <source>
        <strain evidence="3">ATCC BAA-1014 / DSM 16622 / JCM 12645 / Bem</strain>
    </source>
</reference>
<accession>B5EC88</accession>
<dbReference type="PANTHER" id="PTHR30217:SF10">
    <property type="entry name" value="23S RRNA 5-HYDROXYCYTIDINE C2501 SYNTHASE"/>
    <property type="match status" value="1"/>
</dbReference>
<dbReference type="EMBL" id="CP001124">
    <property type="protein sequence ID" value="ACH40544.1"/>
    <property type="molecule type" value="Genomic_DNA"/>
</dbReference>
<dbReference type="PANTHER" id="PTHR30217">
    <property type="entry name" value="PEPTIDASE U32 FAMILY"/>
    <property type="match status" value="1"/>
</dbReference>
<organism evidence="2 3">
    <name type="scientific">Citrifermentans bemidjiense (strain ATCC BAA-1014 / DSM 16622 / JCM 12645 / Bem)</name>
    <name type="common">Geobacter bemidjiensis</name>
    <dbReference type="NCBI Taxonomy" id="404380"/>
    <lineage>
        <taxon>Bacteria</taxon>
        <taxon>Pseudomonadati</taxon>
        <taxon>Thermodesulfobacteriota</taxon>
        <taxon>Desulfuromonadia</taxon>
        <taxon>Geobacterales</taxon>
        <taxon>Geobacteraceae</taxon>
        <taxon>Citrifermentans</taxon>
    </lineage>
</organism>
<feature type="domain" description="Peptidase U32 collagenase" evidence="1">
    <location>
        <begin position="404"/>
        <end position="508"/>
    </location>
</feature>
<keyword evidence="3" id="KW-1185">Reference proteome</keyword>
<dbReference type="Pfam" id="PF12392">
    <property type="entry name" value="DUF3656"/>
    <property type="match status" value="1"/>
</dbReference>
<proteinExistence type="predicted"/>
<dbReference type="InterPro" id="IPR001539">
    <property type="entry name" value="Peptidase_U32"/>
</dbReference>
<dbReference type="KEGG" id="gbm:Gbem_3552"/>
<evidence type="ECO:0000259" key="1">
    <source>
        <dbReference type="Pfam" id="PF12392"/>
    </source>
</evidence>
<name>B5EC88_CITBB</name>
<protein>
    <submittedName>
        <fullName evidence="2">Peptidase, U32 family</fullName>
    </submittedName>
</protein>
<gene>
    <name evidence="2" type="ordered locus">Gbem_3552</name>
</gene>
<dbReference type="InterPro" id="IPR020988">
    <property type="entry name" value="Pept_U32_collagenase"/>
</dbReference>